<gene>
    <name evidence="1" type="ORF">BFN67_01630</name>
</gene>
<sequence>MSRAKTAIQRTDKKMTKFRGGMPALRWLAKKDPAAALAVLEEIRDSRHQTHRGAEPGYLDARDRSTDDAEHFVRDGADDTDATCAPVTLANMSEPTQDGPDEIHAESLHEIKPSERDICRALGWIEFPYTGRSAPLGWCMHCACGSLSPTEGGHLRPTFDGPRAHLAGLVFATGKGAVKQRDGLMISYIDASGKEQRPSYTTSKPRGGKRPHRTKAAIAGYLAMPAAISSPLRVDGYRRPMSGQPALMPMRTPLQRRAPDKSLDVCGQLDRVGRYGVAEARAELVAFGVDGSVPFEMLPFPATRCPTVIARGSRFVAGITGAKQTASVPAPSWQTPATKALSPILQEVASRGNLESIGAVLGYKGGSRDRAGGRALLAAGRALLASNDNRPQPAAQAA</sequence>
<reference evidence="1 2" key="1">
    <citation type="journal article" date="2016" name="Int. J. Syst. Evol. Microbiol.">
        <title>Pseudaminobacter manganicus sp. nov., isolated from sludge of a manganese mine.</title>
        <authorList>
            <person name="Li J."/>
            <person name="Huang J."/>
            <person name="Liao S."/>
            <person name="Wang G."/>
        </authorList>
    </citation>
    <scope>NUCLEOTIDE SEQUENCE [LARGE SCALE GENOMIC DNA]</scope>
    <source>
        <strain evidence="1 2">JH-7</strain>
    </source>
</reference>
<dbReference type="EMBL" id="MDET01000001">
    <property type="protein sequence ID" value="OQM77563.1"/>
    <property type="molecule type" value="Genomic_DNA"/>
</dbReference>
<dbReference type="Proteomes" id="UP000191905">
    <property type="component" value="Unassembled WGS sequence"/>
</dbReference>
<dbReference type="AlphaFoldDB" id="A0A1V8RWN3"/>
<comment type="caution">
    <text evidence="1">The sequence shown here is derived from an EMBL/GenBank/DDBJ whole genome shotgun (WGS) entry which is preliminary data.</text>
</comment>
<keyword evidence="2" id="KW-1185">Reference proteome</keyword>
<protein>
    <submittedName>
        <fullName evidence="1">Uncharacterized protein</fullName>
    </submittedName>
</protein>
<accession>A0A1V8RWN3</accession>
<evidence type="ECO:0000313" key="2">
    <source>
        <dbReference type="Proteomes" id="UP000191905"/>
    </source>
</evidence>
<evidence type="ECO:0000313" key="1">
    <source>
        <dbReference type="EMBL" id="OQM77563.1"/>
    </source>
</evidence>
<proteinExistence type="predicted"/>
<organism evidence="1 2">
    <name type="scientific">Manganibacter manganicus</name>
    <dbReference type="NCBI Taxonomy" id="1873176"/>
    <lineage>
        <taxon>Bacteria</taxon>
        <taxon>Pseudomonadati</taxon>
        <taxon>Pseudomonadota</taxon>
        <taxon>Alphaproteobacteria</taxon>
        <taxon>Hyphomicrobiales</taxon>
        <taxon>Phyllobacteriaceae</taxon>
        <taxon>Manganibacter</taxon>
    </lineage>
</organism>
<dbReference type="STRING" id="1873176.BFN67_01630"/>
<name>A0A1V8RWN3_9HYPH</name>